<sequence length="95" mass="11453">MLANQIKIQIPQNQLIYKYNKKYDILDIYIVNNKPMISDEILNGVYEHFDRDTDELVGISIENYKNRNECELYNVLPFKLDFDYIENNIIKNFKN</sequence>
<gene>
    <name evidence="1" type="ORF">DFH45_000423</name>
</gene>
<accession>A0A9Q5CY98</accession>
<dbReference type="RefSeq" id="WP_077305747.1">
    <property type="nucleotide sequence ID" value="NZ_JABAEA010000001.1"/>
</dbReference>
<protein>
    <recommendedName>
        <fullName evidence="3">DUF2283 domain-containing protein</fullName>
    </recommendedName>
</protein>
<evidence type="ECO:0000313" key="2">
    <source>
        <dbReference type="Proteomes" id="UP000821656"/>
    </source>
</evidence>
<evidence type="ECO:0000313" key="1">
    <source>
        <dbReference type="EMBL" id="NRV07460.1"/>
    </source>
</evidence>
<name>A0A9Q5CY98_CLOBE</name>
<reference evidence="1" key="1">
    <citation type="submission" date="2020-05" db="EMBL/GenBank/DDBJ databases">
        <title>Genomic insights into acetone-butanol-ethanol (ABE) fermentation by sequencing solventogenic clostridia strains.</title>
        <authorList>
            <person name="Brown S."/>
        </authorList>
    </citation>
    <scope>NUCLEOTIDE SEQUENCE</scope>
    <source>
        <strain evidence="1">DJ126</strain>
    </source>
</reference>
<comment type="caution">
    <text evidence="1">The sequence shown here is derived from an EMBL/GenBank/DDBJ whole genome shotgun (WGS) entry which is preliminary data.</text>
</comment>
<organism evidence="1 2">
    <name type="scientific">Clostridium beijerinckii</name>
    <name type="common">Clostridium MP</name>
    <dbReference type="NCBI Taxonomy" id="1520"/>
    <lineage>
        <taxon>Bacteria</taxon>
        <taxon>Bacillati</taxon>
        <taxon>Bacillota</taxon>
        <taxon>Clostridia</taxon>
        <taxon>Eubacteriales</taxon>
        <taxon>Clostridiaceae</taxon>
        <taxon>Clostridium</taxon>
    </lineage>
</organism>
<proteinExistence type="predicted"/>
<dbReference type="Proteomes" id="UP000821656">
    <property type="component" value="Unassembled WGS sequence"/>
</dbReference>
<evidence type="ECO:0008006" key="3">
    <source>
        <dbReference type="Google" id="ProtNLM"/>
    </source>
</evidence>
<dbReference type="EMBL" id="JABSXK010000001">
    <property type="protein sequence ID" value="NRV07460.1"/>
    <property type="molecule type" value="Genomic_DNA"/>
</dbReference>
<dbReference type="AlphaFoldDB" id="A0A9Q5CY98"/>